<evidence type="ECO:0000313" key="2">
    <source>
        <dbReference type="EMBL" id="KAK7879340.1"/>
    </source>
</evidence>
<feature type="compositionally biased region" description="Basic and acidic residues" evidence="1">
    <location>
        <begin position="87"/>
        <end position="96"/>
    </location>
</feature>
<dbReference type="AlphaFoldDB" id="A0AAW0MG14"/>
<sequence>MKRRSKRSAEPEKSCSAKRRIDYKDISSSDNCKVVLKRLREETDLSQQKKSVLKCVNKETVGKPQTLAGDSKKTPTSRRNQRKATASRRDQMESRASRKGQRVALDLGENQGEVPASGGDQGEVPASGGDQMEAPNSGGDQREASDSVGDKKEDPASGKNQREASESGVDQGEVPASGGDQGGRSGPSVRGRSGEVPASGGDQGEVPGQGIKGRTSSVRRRSQASQRGGAQWGGPSRPGGDQGPPHGSARVFYIRVRAELSRPSL</sequence>
<organism evidence="2 3">
    <name type="scientific">Mugilogobius chulae</name>
    <name type="common">yellowstripe goby</name>
    <dbReference type="NCBI Taxonomy" id="88201"/>
    <lineage>
        <taxon>Eukaryota</taxon>
        <taxon>Metazoa</taxon>
        <taxon>Chordata</taxon>
        <taxon>Craniata</taxon>
        <taxon>Vertebrata</taxon>
        <taxon>Euteleostomi</taxon>
        <taxon>Actinopterygii</taxon>
        <taxon>Neopterygii</taxon>
        <taxon>Teleostei</taxon>
        <taxon>Neoteleostei</taxon>
        <taxon>Acanthomorphata</taxon>
        <taxon>Gobiaria</taxon>
        <taxon>Gobiiformes</taxon>
        <taxon>Gobioidei</taxon>
        <taxon>Gobiidae</taxon>
        <taxon>Gobionellinae</taxon>
        <taxon>Mugilogobius</taxon>
    </lineage>
</organism>
<keyword evidence="3" id="KW-1185">Reference proteome</keyword>
<proteinExistence type="predicted"/>
<feature type="region of interest" description="Disordered" evidence="1">
    <location>
        <begin position="56"/>
        <end position="249"/>
    </location>
</feature>
<evidence type="ECO:0000256" key="1">
    <source>
        <dbReference type="SAM" id="MobiDB-lite"/>
    </source>
</evidence>
<comment type="caution">
    <text evidence="2">The sequence shown here is derived from an EMBL/GenBank/DDBJ whole genome shotgun (WGS) entry which is preliminary data.</text>
</comment>
<dbReference type="EMBL" id="JBBPFD010000282">
    <property type="protein sequence ID" value="KAK7879340.1"/>
    <property type="molecule type" value="Genomic_DNA"/>
</dbReference>
<accession>A0AAW0MG14</accession>
<dbReference type="Proteomes" id="UP001460270">
    <property type="component" value="Unassembled WGS sequence"/>
</dbReference>
<gene>
    <name evidence="2" type="ORF">WMY93_033879</name>
</gene>
<evidence type="ECO:0000313" key="3">
    <source>
        <dbReference type="Proteomes" id="UP001460270"/>
    </source>
</evidence>
<feature type="compositionally biased region" description="Basic residues" evidence="1">
    <location>
        <begin position="75"/>
        <end position="86"/>
    </location>
</feature>
<reference evidence="3" key="1">
    <citation type="submission" date="2024-04" db="EMBL/GenBank/DDBJ databases">
        <title>Salinicola lusitanus LLJ914,a marine bacterium isolated from the Okinawa Trough.</title>
        <authorList>
            <person name="Li J."/>
        </authorList>
    </citation>
    <scope>NUCLEOTIDE SEQUENCE [LARGE SCALE GENOMIC DNA]</scope>
</reference>
<feature type="compositionally biased region" description="Gly residues" evidence="1">
    <location>
        <begin position="230"/>
        <end position="242"/>
    </location>
</feature>
<name>A0AAW0MG14_9GOBI</name>
<protein>
    <submittedName>
        <fullName evidence="2">Uncharacterized protein</fullName>
    </submittedName>
</protein>
<feature type="compositionally biased region" description="Basic and acidic residues" evidence="1">
    <location>
        <begin position="140"/>
        <end position="165"/>
    </location>
</feature>